<feature type="domain" description="NAD(P)-binding" evidence="1">
    <location>
        <begin position="341"/>
        <end position="667"/>
    </location>
</feature>
<evidence type="ECO:0000313" key="2">
    <source>
        <dbReference type="EMBL" id="MTI29071.1"/>
    </source>
</evidence>
<sequence>MPTMRRSYNNTHKRRKTKESKEVGILQWFHIGEYDRVEQTLKDLKKLGIKHLRTGISWADFYTKEGPEWYDWLLPKLSEQVEILPCFLYTPPSIGIEHKTSSPPKGPKRYADFMDVFIGKYGEHFDWVELWNEPNNRSEYDYTLDSNWDIFSEMIICAAHWSKQLGKKVALGGMSPIDTNWLDFMARRNVLENIDAVGIHGFPGSFDSHFRPWDDQIEAVKKVLKDHNLEPEIWITEAGFSTWQYDEKQQLQEFVKATSSTADRVYWYSLYDLCPTRPTVDGFHLDEREYYFGLKNAKGKPKLLYRMLELFDIYSLREIDWWENNEPKGRQSTAHDGKYVLITGGAGFVGTNLANHLLNQGHKVIIYDNLSRPGVEKNLEWLLSEHNNKNIRVELADIRNYFTLKRAVDKSQMVYHLAAQVAVTTSLEDPTYDFDVNIKGTFNLLEAIRNSKQQPPVVFTSTNKVYGSLPDISFESSDFRYFPADANIKKYGINETQPLNFHSPYGSSKGAAEQYVLDYARSFDLKAVVFRMSCIYGPHQFGTEDQGWVAHFLINAIKDKPIQIFGDGKQVRDILFVEDLVRAFQLAWDNVENISGEAFNIGGGASNSISLLELINLIEIKKGDQKIDLEFGDFRTGDQVYYVSDSRKYKKAVGWSPSVSIDKGIEKLYNWLQKEYKPHLEIKQLSNGVLHD</sequence>
<evidence type="ECO:0000259" key="1">
    <source>
        <dbReference type="Pfam" id="PF16363"/>
    </source>
</evidence>
<dbReference type="SUPFAM" id="SSF51445">
    <property type="entry name" value="(Trans)glycosidases"/>
    <property type="match status" value="1"/>
</dbReference>
<dbReference type="InterPro" id="IPR016040">
    <property type="entry name" value="NAD(P)-bd_dom"/>
</dbReference>
<dbReference type="InterPro" id="IPR017853">
    <property type="entry name" value="GH"/>
</dbReference>
<dbReference type="Gene3D" id="3.20.20.80">
    <property type="entry name" value="Glycosidases"/>
    <property type="match status" value="1"/>
</dbReference>
<name>A0ABW9RYD6_9BACT</name>
<accession>A0ABW9RYD6</accession>
<reference evidence="2 3" key="1">
    <citation type="submission" date="2019-02" db="EMBL/GenBank/DDBJ databases">
        <authorList>
            <person name="Goldberg S.R."/>
            <person name="Haltli B.A."/>
            <person name="Correa H."/>
            <person name="Russell K.G."/>
        </authorList>
    </citation>
    <scope>NUCLEOTIDE SEQUENCE [LARGE SCALE GENOMIC DNA]</scope>
    <source>
        <strain evidence="2 3">JCM 16186</strain>
    </source>
</reference>
<comment type="caution">
    <text evidence="2">The sequence shown here is derived from an EMBL/GenBank/DDBJ whole genome shotgun (WGS) entry which is preliminary data.</text>
</comment>
<protein>
    <submittedName>
        <fullName evidence="2">NAD-dependent epimerase/dehydratase family protein</fullName>
    </submittedName>
</protein>
<dbReference type="InterPro" id="IPR036291">
    <property type="entry name" value="NAD(P)-bd_dom_sf"/>
</dbReference>
<evidence type="ECO:0000313" key="3">
    <source>
        <dbReference type="Proteomes" id="UP000798808"/>
    </source>
</evidence>
<dbReference type="SUPFAM" id="SSF51735">
    <property type="entry name" value="NAD(P)-binding Rossmann-fold domains"/>
    <property type="match status" value="1"/>
</dbReference>
<dbReference type="EMBL" id="SMLW01000678">
    <property type="protein sequence ID" value="MTI29071.1"/>
    <property type="molecule type" value="Genomic_DNA"/>
</dbReference>
<dbReference type="PANTHER" id="PTHR43000">
    <property type="entry name" value="DTDP-D-GLUCOSE 4,6-DEHYDRATASE-RELATED"/>
    <property type="match status" value="1"/>
</dbReference>
<gene>
    <name evidence="2" type="ORF">E1163_29180</name>
</gene>
<keyword evidence="3" id="KW-1185">Reference proteome</keyword>
<dbReference type="Proteomes" id="UP000798808">
    <property type="component" value="Unassembled WGS sequence"/>
</dbReference>
<dbReference type="Pfam" id="PF16363">
    <property type="entry name" value="GDP_Man_Dehyd"/>
    <property type="match status" value="1"/>
</dbReference>
<dbReference type="Gene3D" id="3.40.50.720">
    <property type="entry name" value="NAD(P)-binding Rossmann-like Domain"/>
    <property type="match status" value="1"/>
</dbReference>
<proteinExistence type="predicted"/>
<organism evidence="2 3">
    <name type="scientific">Fulvivirga kasyanovii</name>
    <dbReference type="NCBI Taxonomy" id="396812"/>
    <lineage>
        <taxon>Bacteria</taxon>
        <taxon>Pseudomonadati</taxon>
        <taxon>Bacteroidota</taxon>
        <taxon>Cytophagia</taxon>
        <taxon>Cytophagales</taxon>
        <taxon>Fulvivirgaceae</taxon>
        <taxon>Fulvivirga</taxon>
    </lineage>
</organism>